<dbReference type="PANTHER" id="PTHR30614:SF35">
    <property type="entry name" value="ABC TRANSPORTER PERMEASE PROTEIN"/>
    <property type="match status" value="1"/>
</dbReference>
<comment type="subcellular location">
    <subcellularLocation>
        <location evidence="1">Cell inner membrane</location>
        <topology evidence="1">Multi-pass membrane protein</topology>
    </subcellularLocation>
    <subcellularLocation>
        <location evidence="8">Cell membrane</location>
        <topology evidence="8">Multi-pass membrane protein</topology>
    </subcellularLocation>
</comment>
<dbReference type="GO" id="GO:0022857">
    <property type="term" value="F:transmembrane transporter activity"/>
    <property type="evidence" value="ECO:0007669"/>
    <property type="project" value="InterPro"/>
</dbReference>
<evidence type="ECO:0000313" key="10">
    <source>
        <dbReference type="EMBL" id="RTR16441.1"/>
    </source>
</evidence>
<evidence type="ECO:0000256" key="7">
    <source>
        <dbReference type="ARBA" id="ARBA00023136"/>
    </source>
</evidence>
<dbReference type="Proteomes" id="UP000277007">
    <property type="component" value="Unassembled WGS sequence"/>
</dbReference>
<feature type="transmembrane region" description="Helical" evidence="8">
    <location>
        <begin position="190"/>
        <end position="212"/>
    </location>
</feature>
<dbReference type="Pfam" id="PF00528">
    <property type="entry name" value="BPD_transp_1"/>
    <property type="match status" value="1"/>
</dbReference>
<evidence type="ECO:0000256" key="2">
    <source>
        <dbReference type="ARBA" id="ARBA00010072"/>
    </source>
</evidence>
<dbReference type="AlphaFoldDB" id="A0A3S0K2A3"/>
<dbReference type="PANTHER" id="PTHR30614">
    <property type="entry name" value="MEMBRANE COMPONENT OF AMINO ACID ABC TRANSPORTER"/>
    <property type="match status" value="1"/>
</dbReference>
<comment type="caution">
    <text evidence="10">The sequence shown here is derived from an EMBL/GenBank/DDBJ whole genome shotgun (WGS) entry which is preliminary data.</text>
</comment>
<evidence type="ECO:0000256" key="1">
    <source>
        <dbReference type="ARBA" id="ARBA00004429"/>
    </source>
</evidence>
<evidence type="ECO:0000256" key="8">
    <source>
        <dbReference type="RuleBase" id="RU363032"/>
    </source>
</evidence>
<dbReference type="GO" id="GO:0043190">
    <property type="term" value="C:ATP-binding cassette (ABC) transporter complex"/>
    <property type="evidence" value="ECO:0007669"/>
    <property type="project" value="InterPro"/>
</dbReference>
<dbReference type="InterPro" id="IPR043429">
    <property type="entry name" value="ArtM/GltK/GlnP/TcyL/YhdX-like"/>
</dbReference>
<dbReference type="PROSITE" id="PS50928">
    <property type="entry name" value="ABC_TM1"/>
    <property type="match status" value="1"/>
</dbReference>
<dbReference type="SUPFAM" id="SSF161098">
    <property type="entry name" value="MetI-like"/>
    <property type="match status" value="1"/>
</dbReference>
<keyword evidence="4" id="KW-1003">Cell membrane</keyword>
<keyword evidence="7 8" id="KW-0472">Membrane</keyword>
<organism evidence="10 11">
    <name type="scientific">Azospirillum griseum</name>
    <dbReference type="NCBI Taxonomy" id="2496639"/>
    <lineage>
        <taxon>Bacteria</taxon>
        <taxon>Pseudomonadati</taxon>
        <taxon>Pseudomonadota</taxon>
        <taxon>Alphaproteobacteria</taxon>
        <taxon>Rhodospirillales</taxon>
        <taxon>Azospirillaceae</taxon>
        <taxon>Azospirillum</taxon>
    </lineage>
</organism>
<keyword evidence="6 8" id="KW-1133">Transmembrane helix</keyword>
<dbReference type="NCBIfam" id="TIGR01726">
    <property type="entry name" value="HEQRo_perm_3TM"/>
    <property type="match status" value="1"/>
</dbReference>
<proteinExistence type="inferred from homology"/>
<dbReference type="InterPro" id="IPR035906">
    <property type="entry name" value="MetI-like_sf"/>
</dbReference>
<evidence type="ECO:0000256" key="3">
    <source>
        <dbReference type="ARBA" id="ARBA00022448"/>
    </source>
</evidence>
<dbReference type="InterPro" id="IPR000515">
    <property type="entry name" value="MetI-like"/>
</dbReference>
<evidence type="ECO:0000256" key="6">
    <source>
        <dbReference type="ARBA" id="ARBA00022989"/>
    </source>
</evidence>
<name>A0A3S0K2A3_9PROT</name>
<evidence type="ECO:0000313" key="11">
    <source>
        <dbReference type="Proteomes" id="UP000277007"/>
    </source>
</evidence>
<dbReference type="Gene3D" id="1.10.3720.10">
    <property type="entry name" value="MetI-like"/>
    <property type="match status" value="1"/>
</dbReference>
<evidence type="ECO:0000259" key="9">
    <source>
        <dbReference type="PROSITE" id="PS50928"/>
    </source>
</evidence>
<comment type="similarity">
    <text evidence="2">Belongs to the binding-protein-dependent transport system permease family. HisMQ subfamily.</text>
</comment>
<sequence>MKYTFDFASLQEYWPEFLRGALMTLEMTAIATVLGMVIGVLCAIGRRGKRPWLAALCGAYVEVVRNTPYLIQIFFIFFGLASAGLKLPIFAAAILTMVFNVGAYTAEIVRAGMDTIHPGQIEAAEALGLSVPQIYWDVILRPSLERVYPSLTGQFVLMMLSSSVTSQISAEELTGVANSVQSESFRSFETFIVVAVLYFLMAMLLKFAFFLVGQAMFPRRRRLGTPL</sequence>
<dbReference type="OrthoDB" id="7341446at2"/>
<keyword evidence="5 8" id="KW-0812">Transmembrane</keyword>
<dbReference type="GO" id="GO:0006865">
    <property type="term" value="P:amino acid transport"/>
    <property type="evidence" value="ECO:0007669"/>
    <property type="project" value="TreeGrafter"/>
</dbReference>
<dbReference type="InterPro" id="IPR010065">
    <property type="entry name" value="AA_ABC_transptr_permease_3TM"/>
</dbReference>
<dbReference type="EMBL" id="RXMA01000025">
    <property type="protein sequence ID" value="RTR16441.1"/>
    <property type="molecule type" value="Genomic_DNA"/>
</dbReference>
<keyword evidence="11" id="KW-1185">Reference proteome</keyword>
<feature type="transmembrane region" description="Helical" evidence="8">
    <location>
        <begin position="20"/>
        <end position="45"/>
    </location>
</feature>
<accession>A0A3S0K2A3</accession>
<evidence type="ECO:0000256" key="5">
    <source>
        <dbReference type="ARBA" id="ARBA00022692"/>
    </source>
</evidence>
<dbReference type="CDD" id="cd06261">
    <property type="entry name" value="TM_PBP2"/>
    <property type="match status" value="1"/>
</dbReference>
<feature type="domain" description="ABC transmembrane type-1" evidence="9">
    <location>
        <begin position="21"/>
        <end position="209"/>
    </location>
</feature>
<evidence type="ECO:0000256" key="4">
    <source>
        <dbReference type="ARBA" id="ARBA00022475"/>
    </source>
</evidence>
<reference evidence="10 11" key="1">
    <citation type="submission" date="2018-12" db="EMBL/GenBank/DDBJ databases">
        <authorList>
            <person name="Yang Y."/>
        </authorList>
    </citation>
    <scope>NUCLEOTIDE SEQUENCE [LARGE SCALE GENOMIC DNA]</scope>
    <source>
        <strain evidence="10 11">L-25-5w-1</strain>
    </source>
</reference>
<dbReference type="RefSeq" id="WP_126619051.1">
    <property type="nucleotide sequence ID" value="NZ_JBHUCY010000078.1"/>
</dbReference>
<protein>
    <submittedName>
        <fullName evidence="10">Amino acid ABC transporter permease</fullName>
    </submittedName>
</protein>
<gene>
    <name evidence="10" type="ORF">EJ903_20820</name>
</gene>
<keyword evidence="3 8" id="KW-0813">Transport</keyword>